<dbReference type="RefSeq" id="WP_179824498.1">
    <property type="nucleotide sequence ID" value="NZ_JACCCO010000002.1"/>
</dbReference>
<proteinExistence type="predicted"/>
<sequence>MAFFVRRGVAVCVVMVLVAVSGCGESGPTAAEAGETLKKHITELMRKGQVLDVRITDSGGRDIPCGEGKAKRTFAAAGRDPATERKPDSLNTLLVGALSGVAPYRIVEDRGNAPIRLANDEYKTVIILESPSNGQYAVRGETECLPTS</sequence>
<comment type="caution">
    <text evidence="1">The sequence shown here is derived from an EMBL/GenBank/DDBJ whole genome shotgun (WGS) entry which is preliminary data.</text>
</comment>
<dbReference type="AlphaFoldDB" id="A0A852V4L9"/>
<evidence type="ECO:0000313" key="1">
    <source>
        <dbReference type="EMBL" id="NYF42144.1"/>
    </source>
</evidence>
<protein>
    <recommendedName>
        <fullName evidence="3">Lipoprotein</fullName>
    </recommendedName>
</protein>
<dbReference type="PROSITE" id="PS51257">
    <property type="entry name" value="PROKAR_LIPOPROTEIN"/>
    <property type="match status" value="1"/>
</dbReference>
<reference evidence="1 2" key="1">
    <citation type="submission" date="2020-07" db="EMBL/GenBank/DDBJ databases">
        <title>Sequencing the genomes of 1000 actinobacteria strains.</title>
        <authorList>
            <person name="Klenk H.-P."/>
        </authorList>
    </citation>
    <scope>NUCLEOTIDE SEQUENCE [LARGE SCALE GENOMIC DNA]</scope>
    <source>
        <strain evidence="1 2">DSM 45763</strain>
    </source>
</reference>
<accession>A0A852V4L9</accession>
<dbReference type="Proteomes" id="UP000576393">
    <property type="component" value="Unassembled WGS sequence"/>
</dbReference>
<keyword evidence="2" id="KW-1185">Reference proteome</keyword>
<evidence type="ECO:0000313" key="2">
    <source>
        <dbReference type="Proteomes" id="UP000576393"/>
    </source>
</evidence>
<name>A0A852V4L9_9ACTN</name>
<evidence type="ECO:0008006" key="3">
    <source>
        <dbReference type="Google" id="ProtNLM"/>
    </source>
</evidence>
<gene>
    <name evidence="1" type="ORF">HDA43_004345</name>
</gene>
<dbReference type="EMBL" id="JACCCO010000002">
    <property type="protein sequence ID" value="NYF42144.1"/>
    <property type="molecule type" value="Genomic_DNA"/>
</dbReference>
<organism evidence="1 2">
    <name type="scientific">Streptosporangium sandarakinum</name>
    <dbReference type="NCBI Taxonomy" id="1260955"/>
    <lineage>
        <taxon>Bacteria</taxon>
        <taxon>Bacillati</taxon>
        <taxon>Actinomycetota</taxon>
        <taxon>Actinomycetes</taxon>
        <taxon>Streptosporangiales</taxon>
        <taxon>Streptosporangiaceae</taxon>
        <taxon>Streptosporangium</taxon>
    </lineage>
</organism>